<keyword evidence="2" id="KW-1185">Reference proteome</keyword>
<gene>
    <name evidence="1" type="ORF">GCM10008018_39780</name>
</gene>
<dbReference type="SUPFAM" id="SSF81301">
    <property type="entry name" value="Nucleotidyltransferase"/>
    <property type="match status" value="1"/>
</dbReference>
<dbReference type="RefSeq" id="WP_189014276.1">
    <property type="nucleotide sequence ID" value="NZ_BMHE01000021.1"/>
</dbReference>
<comment type="caution">
    <text evidence="1">The sequence shown here is derived from an EMBL/GenBank/DDBJ whole genome shotgun (WGS) entry which is preliminary data.</text>
</comment>
<dbReference type="EMBL" id="BMHE01000021">
    <property type="protein sequence ID" value="GFZ89632.1"/>
    <property type="molecule type" value="Genomic_DNA"/>
</dbReference>
<evidence type="ECO:0008006" key="3">
    <source>
        <dbReference type="Google" id="ProtNLM"/>
    </source>
</evidence>
<protein>
    <recommendedName>
        <fullName evidence="3">Nucleotidyl transferase AbiEii/AbiGii toxin family protein</fullName>
    </recommendedName>
</protein>
<organism evidence="1 2">
    <name type="scientific">Paenibacillus marchantiophytorum</name>
    <dbReference type="NCBI Taxonomy" id="1619310"/>
    <lineage>
        <taxon>Bacteria</taxon>
        <taxon>Bacillati</taxon>
        <taxon>Bacillota</taxon>
        <taxon>Bacilli</taxon>
        <taxon>Bacillales</taxon>
        <taxon>Paenibacillaceae</taxon>
        <taxon>Paenibacillus</taxon>
    </lineage>
</organism>
<accession>A0ABQ1EWX1</accession>
<evidence type="ECO:0000313" key="2">
    <source>
        <dbReference type="Proteomes" id="UP000615455"/>
    </source>
</evidence>
<dbReference type="Gene3D" id="3.30.460.40">
    <property type="match status" value="1"/>
</dbReference>
<evidence type="ECO:0000313" key="1">
    <source>
        <dbReference type="EMBL" id="GFZ89632.1"/>
    </source>
</evidence>
<sequence>MVLLEPLLPSIATIQTELLQAPGLRYLIGGSCGLLLQQVDIGRSPRDLDIYVDVDDVTPVYSTLRQYAVDSPVYSETPIYASILSHYQIDGTAVEVVGDFKVQAMECSYQVEVAYLWETHSQSALIDNQNIRIMPLAHELLFNLLRDRPDRYEAIVRTMMLNPEPHRRVLADIMQRNHWGSAFRQKVEALLPKGK</sequence>
<name>A0ABQ1EWX1_9BACL</name>
<reference evidence="2" key="1">
    <citation type="journal article" date="2019" name="Int. J. Syst. Evol. Microbiol.">
        <title>The Global Catalogue of Microorganisms (GCM) 10K type strain sequencing project: providing services to taxonomists for standard genome sequencing and annotation.</title>
        <authorList>
            <consortium name="The Broad Institute Genomics Platform"/>
            <consortium name="The Broad Institute Genome Sequencing Center for Infectious Disease"/>
            <person name="Wu L."/>
            <person name="Ma J."/>
        </authorList>
    </citation>
    <scope>NUCLEOTIDE SEQUENCE [LARGE SCALE GENOMIC DNA]</scope>
    <source>
        <strain evidence="2">CGMCC 1.15043</strain>
    </source>
</reference>
<dbReference type="Proteomes" id="UP000615455">
    <property type="component" value="Unassembled WGS sequence"/>
</dbReference>
<dbReference type="InterPro" id="IPR043519">
    <property type="entry name" value="NT_sf"/>
</dbReference>
<proteinExistence type="predicted"/>